<dbReference type="Gene3D" id="3.40.50.2300">
    <property type="match status" value="1"/>
</dbReference>
<dbReference type="SUPFAM" id="SSF52788">
    <property type="entry name" value="Phosphotyrosine protein phosphatases I"/>
    <property type="match status" value="1"/>
</dbReference>
<dbReference type="OrthoDB" id="9784339at2"/>
<gene>
    <name evidence="2" type="ORF">E3O23_07960</name>
</gene>
<sequence>MNARILVVCTANACRSPLAEQLLRARLGGWLPSEFSVSSAGTRVAYNHPACREAGRLLERLGLDQAGHQPRQLTRELIDDAQLVLTAERDHRAAVARLAPEARWRTFTLREAAALAEAARAAGPRGDLYRAASAHGPAERLADFVDDLNRARGLVEPTFDIADGHGSSARRHRAALQLVDEAVAGIAAGLALDRTLPQN</sequence>
<dbReference type="RefSeq" id="WP_134489858.1">
    <property type="nucleotide sequence ID" value="NZ_SOEZ01000039.1"/>
</dbReference>
<dbReference type="EMBL" id="SOEZ01000039">
    <property type="protein sequence ID" value="TFB51756.1"/>
    <property type="molecule type" value="Genomic_DNA"/>
</dbReference>
<dbReference type="PANTHER" id="PTHR11717:SF31">
    <property type="entry name" value="LOW MOLECULAR WEIGHT PROTEIN-TYROSINE-PHOSPHATASE ETP-RELATED"/>
    <property type="match status" value="1"/>
</dbReference>
<dbReference type="GO" id="GO:0004725">
    <property type="term" value="F:protein tyrosine phosphatase activity"/>
    <property type="evidence" value="ECO:0007669"/>
    <property type="project" value="TreeGrafter"/>
</dbReference>
<protein>
    <submittedName>
        <fullName evidence="2">Low molecular weight phosphatase family protein</fullName>
    </submittedName>
</protein>
<dbReference type="InterPro" id="IPR050438">
    <property type="entry name" value="LMW_PTPase"/>
</dbReference>
<dbReference type="SMART" id="SM00226">
    <property type="entry name" value="LMWPc"/>
    <property type="match status" value="1"/>
</dbReference>
<keyword evidence="3" id="KW-1185">Reference proteome</keyword>
<dbReference type="Proteomes" id="UP000297866">
    <property type="component" value="Unassembled WGS sequence"/>
</dbReference>
<dbReference type="InterPro" id="IPR036196">
    <property type="entry name" value="Ptyr_pPase_sf"/>
</dbReference>
<organism evidence="2 3">
    <name type="scientific">Cryobacterium tagatosivorans</name>
    <dbReference type="NCBI Taxonomy" id="1259199"/>
    <lineage>
        <taxon>Bacteria</taxon>
        <taxon>Bacillati</taxon>
        <taxon>Actinomycetota</taxon>
        <taxon>Actinomycetes</taxon>
        <taxon>Micrococcales</taxon>
        <taxon>Microbacteriaceae</taxon>
        <taxon>Cryobacterium</taxon>
    </lineage>
</organism>
<dbReference type="PANTHER" id="PTHR11717">
    <property type="entry name" value="LOW MOLECULAR WEIGHT PROTEIN TYROSINE PHOSPHATASE"/>
    <property type="match status" value="1"/>
</dbReference>
<dbReference type="Pfam" id="PF01451">
    <property type="entry name" value="LMWPc"/>
    <property type="match status" value="1"/>
</dbReference>
<evidence type="ECO:0000313" key="3">
    <source>
        <dbReference type="Proteomes" id="UP000297866"/>
    </source>
</evidence>
<feature type="domain" description="Phosphotyrosine protein phosphatase I" evidence="1">
    <location>
        <begin position="3"/>
        <end position="157"/>
    </location>
</feature>
<comment type="caution">
    <text evidence="2">The sequence shown here is derived from an EMBL/GenBank/DDBJ whole genome shotgun (WGS) entry which is preliminary data.</text>
</comment>
<name>A0A4R8UGB6_9MICO</name>
<evidence type="ECO:0000259" key="1">
    <source>
        <dbReference type="SMART" id="SM00226"/>
    </source>
</evidence>
<dbReference type="InterPro" id="IPR023485">
    <property type="entry name" value="Ptyr_pPase"/>
</dbReference>
<evidence type="ECO:0000313" key="2">
    <source>
        <dbReference type="EMBL" id="TFB51756.1"/>
    </source>
</evidence>
<proteinExistence type="predicted"/>
<accession>A0A4R8UGB6</accession>
<reference evidence="2 3" key="1">
    <citation type="submission" date="2019-03" db="EMBL/GenBank/DDBJ databases">
        <title>Genomics of glacier-inhabiting Cryobacterium strains.</title>
        <authorList>
            <person name="Liu Q."/>
            <person name="Xin Y.-H."/>
        </authorList>
    </citation>
    <scope>NUCLEOTIDE SEQUENCE [LARGE SCALE GENOMIC DNA]</scope>
    <source>
        <strain evidence="2 3">Sr47</strain>
    </source>
</reference>
<dbReference type="AlphaFoldDB" id="A0A4R8UGB6"/>